<dbReference type="PANTHER" id="PTHR30419">
    <property type="entry name" value="HTH-TYPE TRANSCRIPTIONAL REGULATOR YBHD"/>
    <property type="match status" value="1"/>
</dbReference>
<dbReference type="SUPFAM" id="SSF53850">
    <property type="entry name" value="Periplasmic binding protein-like II"/>
    <property type="match status" value="1"/>
</dbReference>
<dbReference type="Proteomes" id="UP000649826">
    <property type="component" value="Unassembled WGS sequence"/>
</dbReference>
<evidence type="ECO:0000313" key="7">
    <source>
        <dbReference type="Proteomes" id="UP000649826"/>
    </source>
</evidence>
<dbReference type="InterPro" id="IPR000847">
    <property type="entry name" value="LysR_HTH_N"/>
</dbReference>
<keyword evidence="7" id="KW-1185">Reference proteome</keyword>
<reference evidence="6 7" key="1">
    <citation type="submission" date="2020-08" db="EMBL/GenBank/DDBJ databases">
        <title>Genome public.</title>
        <authorList>
            <person name="Liu C."/>
            <person name="Sun Q."/>
        </authorList>
    </citation>
    <scope>NUCLEOTIDE SEQUENCE [LARGE SCALE GENOMIC DNA]</scope>
    <source>
        <strain evidence="6 7">M29</strain>
    </source>
</reference>
<evidence type="ECO:0000259" key="5">
    <source>
        <dbReference type="PROSITE" id="PS50931"/>
    </source>
</evidence>
<dbReference type="InterPro" id="IPR036390">
    <property type="entry name" value="WH_DNA-bd_sf"/>
</dbReference>
<protein>
    <submittedName>
        <fullName evidence="6">LysR family transcriptional regulator</fullName>
    </submittedName>
</protein>
<evidence type="ECO:0000256" key="4">
    <source>
        <dbReference type="ARBA" id="ARBA00023163"/>
    </source>
</evidence>
<evidence type="ECO:0000256" key="1">
    <source>
        <dbReference type="ARBA" id="ARBA00009437"/>
    </source>
</evidence>
<accession>A0ABR7IL18</accession>
<dbReference type="InterPro" id="IPR050950">
    <property type="entry name" value="HTH-type_LysR_regulators"/>
</dbReference>
<dbReference type="Gene3D" id="1.10.10.10">
    <property type="entry name" value="Winged helix-like DNA-binding domain superfamily/Winged helix DNA-binding domain"/>
    <property type="match status" value="1"/>
</dbReference>
<dbReference type="Gene3D" id="3.40.190.10">
    <property type="entry name" value="Periplasmic binding protein-like II"/>
    <property type="match status" value="2"/>
</dbReference>
<dbReference type="PROSITE" id="PS50931">
    <property type="entry name" value="HTH_LYSR"/>
    <property type="match status" value="1"/>
</dbReference>
<dbReference type="Pfam" id="PF03466">
    <property type="entry name" value="LysR_substrate"/>
    <property type="match status" value="1"/>
</dbReference>
<sequence length="291" mass="32159">MEINKYALFADVADTKNFTKTGERMGYTQPGVSHILKGMEAEFGFPLFIRTKQGVIPTTNAETILPLVRQLLSINEQLEQTISSLNGLTTGRLTIASFASIARNWLPEIIHAFQQEYPGIDIALMEGGTDDIVQWVENNQADFGLLSKRNIGCLDWIPLYEDPLLAVVPEDYDTMGREAFPISEMAGKSFIISAEGVDYDVHEALEIADITPDTKFSSKDDHVILSMVSSHLGVSILPKLVIGHTQEAIKTLPLEPSVTRELGIALRNAESITPAAQKFIECIQKILPEMI</sequence>
<dbReference type="Pfam" id="PF00126">
    <property type="entry name" value="HTH_1"/>
    <property type="match status" value="1"/>
</dbReference>
<organism evidence="6 7">
    <name type="scientific">Blautia difficilis</name>
    <dbReference type="NCBI Taxonomy" id="2763027"/>
    <lineage>
        <taxon>Bacteria</taxon>
        <taxon>Bacillati</taxon>
        <taxon>Bacillota</taxon>
        <taxon>Clostridia</taxon>
        <taxon>Lachnospirales</taxon>
        <taxon>Lachnospiraceae</taxon>
        <taxon>Blautia</taxon>
    </lineage>
</organism>
<dbReference type="PANTHER" id="PTHR30419:SF28">
    <property type="entry name" value="HTH-TYPE TRANSCRIPTIONAL REGULATOR BSDA"/>
    <property type="match status" value="1"/>
</dbReference>
<name>A0ABR7IL18_9FIRM</name>
<proteinExistence type="inferred from homology"/>
<feature type="domain" description="HTH lysR-type" evidence="5">
    <location>
        <begin position="1"/>
        <end position="58"/>
    </location>
</feature>
<keyword evidence="4" id="KW-0804">Transcription</keyword>
<keyword evidence="3" id="KW-0238">DNA-binding</keyword>
<dbReference type="EMBL" id="JACOQG010000027">
    <property type="protein sequence ID" value="MBC5780715.1"/>
    <property type="molecule type" value="Genomic_DNA"/>
</dbReference>
<evidence type="ECO:0000256" key="2">
    <source>
        <dbReference type="ARBA" id="ARBA00023015"/>
    </source>
</evidence>
<dbReference type="CDD" id="cd05466">
    <property type="entry name" value="PBP2_LTTR_substrate"/>
    <property type="match status" value="1"/>
</dbReference>
<gene>
    <name evidence="6" type="ORF">H8Z82_13840</name>
</gene>
<evidence type="ECO:0000256" key="3">
    <source>
        <dbReference type="ARBA" id="ARBA00023125"/>
    </source>
</evidence>
<keyword evidence="2" id="KW-0805">Transcription regulation</keyword>
<dbReference type="RefSeq" id="WP_019161165.1">
    <property type="nucleotide sequence ID" value="NZ_JACOQG010000027.1"/>
</dbReference>
<comment type="similarity">
    <text evidence="1">Belongs to the LysR transcriptional regulatory family.</text>
</comment>
<comment type="caution">
    <text evidence="6">The sequence shown here is derived from an EMBL/GenBank/DDBJ whole genome shotgun (WGS) entry which is preliminary data.</text>
</comment>
<dbReference type="InterPro" id="IPR036388">
    <property type="entry name" value="WH-like_DNA-bd_sf"/>
</dbReference>
<evidence type="ECO:0000313" key="6">
    <source>
        <dbReference type="EMBL" id="MBC5780715.1"/>
    </source>
</evidence>
<dbReference type="SUPFAM" id="SSF46785">
    <property type="entry name" value="Winged helix' DNA-binding domain"/>
    <property type="match status" value="1"/>
</dbReference>
<dbReference type="InterPro" id="IPR005119">
    <property type="entry name" value="LysR_subst-bd"/>
</dbReference>